<protein>
    <submittedName>
        <fullName evidence="3">Mobile element protein</fullName>
    </submittedName>
</protein>
<name>A0A242M7J8_CABSO</name>
<organism evidence="3 4">
    <name type="scientific">Caballeronia sordidicola</name>
    <name type="common">Burkholderia sordidicola</name>
    <dbReference type="NCBI Taxonomy" id="196367"/>
    <lineage>
        <taxon>Bacteria</taxon>
        <taxon>Pseudomonadati</taxon>
        <taxon>Pseudomonadota</taxon>
        <taxon>Betaproteobacteria</taxon>
        <taxon>Burkholderiales</taxon>
        <taxon>Burkholderiaceae</taxon>
        <taxon>Caballeronia</taxon>
    </lineage>
</organism>
<dbReference type="Pfam" id="PF02371">
    <property type="entry name" value="Transposase_20"/>
    <property type="match status" value="1"/>
</dbReference>
<evidence type="ECO:0000259" key="2">
    <source>
        <dbReference type="Pfam" id="PF02371"/>
    </source>
</evidence>
<proteinExistence type="predicted"/>
<dbReference type="PANTHER" id="PTHR33055">
    <property type="entry name" value="TRANSPOSASE FOR INSERTION SEQUENCE ELEMENT IS1111A"/>
    <property type="match status" value="1"/>
</dbReference>
<dbReference type="InterPro" id="IPR003346">
    <property type="entry name" value="Transposase_20"/>
</dbReference>
<feature type="domain" description="Transposase IS110-like N-terminal" evidence="1">
    <location>
        <begin position="18"/>
        <end position="157"/>
    </location>
</feature>
<evidence type="ECO:0000259" key="1">
    <source>
        <dbReference type="Pfam" id="PF01548"/>
    </source>
</evidence>
<dbReference type="Pfam" id="PF01548">
    <property type="entry name" value="DEDD_Tnp_IS110"/>
    <property type="match status" value="1"/>
</dbReference>
<dbReference type="GO" id="GO:0003677">
    <property type="term" value="F:DNA binding"/>
    <property type="evidence" value="ECO:0007669"/>
    <property type="project" value="InterPro"/>
</dbReference>
<comment type="caution">
    <text evidence="3">The sequence shown here is derived from an EMBL/GenBank/DDBJ whole genome shotgun (WGS) entry which is preliminary data.</text>
</comment>
<feature type="domain" description="Transposase IS116/IS110/IS902 C-terminal" evidence="2">
    <location>
        <begin position="221"/>
        <end position="295"/>
    </location>
</feature>
<sequence length="362" mass="39420">MRGRSSTEGAAVNEITLVGVDLGKHVFHLCCQDCNGYAVMRKKVARSQIFEFFGNLPPCTVAMEACPGSHFLSRQVARMGHAPRLISPRFVRAFVKNNKNDFIDAEAICEAASRPTMRFVSPKTEEQQTISALHRVRQSLVRERVVLNNQIQAFLLEFGIAASRGMFTAQRLAVVTGEGQLPLGIASLLSQLEQRSAQASAAIRDLEKQMTRLLNGDPAGQRLLSIPGIGPITASALIGELGNGSQFSCGRDFAASLGLTPRQRSTGGIVTLIGISKRGDKDLRTLLVLCARLYMFRLPKESGPLADWVRALSARRPSSVVACALANKFARIAWAIVARNSQFEAHHLQRNKLAKGLSTAQD</sequence>
<dbReference type="PANTHER" id="PTHR33055:SF3">
    <property type="entry name" value="PUTATIVE TRANSPOSASE FOR IS117-RELATED"/>
    <property type="match status" value="1"/>
</dbReference>
<evidence type="ECO:0000313" key="3">
    <source>
        <dbReference type="EMBL" id="OTP67239.1"/>
    </source>
</evidence>
<dbReference type="InterPro" id="IPR047650">
    <property type="entry name" value="Transpos_IS110"/>
</dbReference>
<reference evidence="3 4" key="1">
    <citation type="submission" date="2017-03" db="EMBL/GenBank/DDBJ databases">
        <title>Genome analysis of strain PAMC 26577.</title>
        <authorList>
            <person name="Oh H.-M."/>
            <person name="Yang J.-A."/>
        </authorList>
    </citation>
    <scope>NUCLEOTIDE SEQUENCE [LARGE SCALE GENOMIC DNA]</scope>
    <source>
        <strain evidence="3 4">PAMC 26577</strain>
    </source>
</reference>
<dbReference type="Proteomes" id="UP000195221">
    <property type="component" value="Unassembled WGS sequence"/>
</dbReference>
<gene>
    <name evidence="3" type="ORF">PAMC26577_37000</name>
</gene>
<dbReference type="AlphaFoldDB" id="A0A242M7J8"/>
<accession>A0A242M7J8</accession>
<dbReference type="InterPro" id="IPR002525">
    <property type="entry name" value="Transp_IS110-like_N"/>
</dbReference>
<dbReference type="GO" id="GO:0006313">
    <property type="term" value="P:DNA transposition"/>
    <property type="evidence" value="ECO:0007669"/>
    <property type="project" value="InterPro"/>
</dbReference>
<dbReference type="GO" id="GO:0004803">
    <property type="term" value="F:transposase activity"/>
    <property type="evidence" value="ECO:0007669"/>
    <property type="project" value="InterPro"/>
</dbReference>
<evidence type="ECO:0000313" key="4">
    <source>
        <dbReference type="Proteomes" id="UP000195221"/>
    </source>
</evidence>
<dbReference type="NCBIfam" id="NF033542">
    <property type="entry name" value="transpos_IS110"/>
    <property type="match status" value="1"/>
</dbReference>
<dbReference type="EMBL" id="NBTZ01000157">
    <property type="protein sequence ID" value="OTP67239.1"/>
    <property type="molecule type" value="Genomic_DNA"/>
</dbReference>